<gene>
    <name evidence="1" type="ORF">MAXJ12_32189</name>
</gene>
<keyword evidence="2" id="KW-1185">Reference proteome</keyword>
<reference evidence="1 2" key="1">
    <citation type="journal article" date="2012" name="J. Bacteriol.">
        <title>Draft Genome Sequence of Mesorhizobium alhagi CCNWXJ12-2T, a Novel Salt-Resistant Species Isolated from the Desert of Northwestern China.</title>
        <authorList>
            <person name="Zhou M."/>
            <person name="Chen W."/>
            <person name="Chen H."/>
            <person name="Wei G."/>
        </authorList>
    </citation>
    <scope>NUCLEOTIDE SEQUENCE [LARGE SCALE GENOMIC DNA]</scope>
    <source>
        <strain evidence="1 2">CCNWXJ12-2</strain>
    </source>
</reference>
<evidence type="ECO:0000313" key="2">
    <source>
        <dbReference type="Proteomes" id="UP000003250"/>
    </source>
</evidence>
<accession>H0I1U6</accession>
<protein>
    <submittedName>
        <fullName evidence="1">Uncharacterized protein</fullName>
    </submittedName>
</protein>
<evidence type="ECO:0000313" key="1">
    <source>
        <dbReference type="EMBL" id="EHK53052.1"/>
    </source>
</evidence>
<dbReference type="AlphaFoldDB" id="H0I1U6"/>
<organism evidence="1 2">
    <name type="scientific">Mesorhizobium alhagi CCNWXJ12-2</name>
    <dbReference type="NCBI Taxonomy" id="1107882"/>
    <lineage>
        <taxon>Bacteria</taxon>
        <taxon>Pseudomonadati</taxon>
        <taxon>Pseudomonadota</taxon>
        <taxon>Alphaproteobacteria</taxon>
        <taxon>Hyphomicrobiales</taxon>
        <taxon>Phyllobacteriaceae</taxon>
        <taxon>Allomesorhizobium</taxon>
    </lineage>
</organism>
<sequence length="19" mass="2460">IRYTMRDMTQEKMILMRRS</sequence>
<feature type="non-terminal residue" evidence="1">
    <location>
        <position position="1"/>
    </location>
</feature>
<name>H0I1U6_9HYPH</name>
<proteinExistence type="predicted"/>
<dbReference type="Proteomes" id="UP000003250">
    <property type="component" value="Unassembled WGS sequence"/>
</dbReference>
<dbReference type="EMBL" id="AHAM01000290">
    <property type="protein sequence ID" value="EHK53052.1"/>
    <property type="molecule type" value="Genomic_DNA"/>
</dbReference>